<protein>
    <submittedName>
        <fullName evidence="1">Uncharacterized protein</fullName>
    </submittedName>
</protein>
<dbReference type="AlphaFoldDB" id="A0ABD2ZBB8"/>
<dbReference type="Proteomes" id="UP001630127">
    <property type="component" value="Unassembled WGS sequence"/>
</dbReference>
<proteinExistence type="predicted"/>
<dbReference type="EMBL" id="JBJUIK010000010">
    <property type="protein sequence ID" value="KAL3516116.1"/>
    <property type="molecule type" value="Genomic_DNA"/>
</dbReference>
<name>A0ABD2ZBB8_9GENT</name>
<keyword evidence="2" id="KW-1185">Reference proteome</keyword>
<evidence type="ECO:0000313" key="2">
    <source>
        <dbReference type="Proteomes" id="UP001630127"/>
    </source>
</evidence>
<gene>
    <name evidence="1" type="ORF">ACH5RR_023018</name>
</gene>
<sequence>MWKDHKMIVSALGVKEKNRVKKFGRVNCEFVLLVRKSQGKKRKKEKTRRDSLKVLEHRPLSDEKFQT</sequence>
<accession>A0ABD2ZBB8</accession>
<organism evidence="1 2">
    <name type="scientific">Cinchona calisaya</name>
    <dbReference type="NCBI Taxonomy" id="153742"/>
    <lineage>
        <taxon>Eukaryota</taxon>
        <taxon>Viridiplantae</taxon>
        <taxon>Streptophyta</taxon>
        <taxon>Embryophyta</taxon>
        <taxon>Tracheophyta</taxon>
        <taxon>Spermatophyta</taxon>
        <taxon>Magnoliopsida</taxon>
        <taxon>eudicotyledons</taxon>
        <taxon>Gunneridae</taxon>
        <taxon>Pentapetalae</taxon>
        <taxon>asterids</taxon>
        <taxon>lamiids</taxon>
        <taxon>Gentianales</taxon>
        <taxon>Rubiaceae</taxon>
        <taxon>Cinchonoideae</taxon>
        <taxon>Cinchoneae</taxon>
        <taxon>Cinchona</taxon>
    </lineage>
</organism>
<reference evidence="1 2" key="1">
    <citation type="submission" date="2024-11" db="EMBL/GenBank/DDBJ databases">
        <title>A near-complete genome assembly of Cinchona calisaya.</title>
        <authorList>
            <person name="Lian D.C."/>
            <person name="Zhao X.W."/>
            <person name="Wei L."/>
        </authorList>
    </citation>
    <scope>NUCLEOTIDE SEQUENCE [LARGE SCALE GENOMIC DNA]</scope>
    <source>
        <tissue evidence="1">Nenye</tissue>
    </source>
</reference>
<evidence type="ECO:0000313" key="1">
    <source>
        <dbReference type="EMBL" id="KAL3516116.1"/>
    </source>
</evidence>
<comment type="caution">
    <text evidence="1">The sequence shown here is derived from an EMBL/GenBank/DDBJ whole genome shotgun (WGS) entry which is preliminary data.</text>
</comment>